<dbReference type="GeneID" id="9057034"/>
<evidence type="ECO:0000313" key="1">
    <source>
        <dbReference type="EMBL" id="EER06855.1"/>
    </source>
</evidence>
<sequence>MSALEKAKIIFANIYFNHDGDIQRVLTGSIGGNDVAKRQKQKWEQLVDEINALCGTVLTVKGLKAMKDYMTKGDGKDHRSVSEFKLQYQQSTIKDQGSRSRITDLTYASRITTDLAETSRSTSDLDHVLDLWIRNRIPALNKPYESQ</sequence>
<dbReference type="Proteomes" id="UP000007800">
    <property type="component" value="Unassembled WGS sequence"/>
</dbReference>
<dbReference type="InParanoid" id="C5L8Z7"/>
<protein>
    <submittedName>
        <fullName evidence="1">Uncharacterized protein</fullName>
    </submittedName>
</protein>
<organism evidence="2">
    <name type="scientific">Perkinsus marinus (strain ATCC 50983 / TXsc)</name>
    <dbReference type="NCBI Taxonomy" id="423536"/>
    <lineage>
        <taxon>Eukaryota</taxon>
        <taxon>Sar</taxon>
        <taxon>Alveolata</taxon>
        <taxon>Perkinsozoa</taxon>
        <taxon>Perkinsea</taxon>
        <taxon>Perkinsida</taxon>
        <taxon>Perkinsidae</taxon>
        <taxon>Perkinsus</taxon>
    </lineage>
</organism>
<accession>C5L8Z7</accession>
<proteinExistence type="predicted"/>
<gene>
    <name evidence="1" type="ORF">Pmar_PMAR002224</name>
</gene>
<reference evidence="1 2" key="1">
    <citation type="submission" date="2008-07" db="EMBL/GenBank/DDBJ databases">
        <authorList>
            <person name="El-Sayed N."/>
            <person name="Caler E."/>
            <person name="Inman J."/>
            <person name="Amedeo P."/>
            <person name="Hass B."/>
            <person name="Wortman J."/>
        </authorList>
    </citation>
    <scope>NUCLEOTIDE SEQUENCE [LARGE SCALE GENOMIC DNA]</scope>
    <source>
        <strain evidence="2">ATCC 50983 / TXsc</strain>
    </source>
</reference>
<dbReference type="EMBL" id="GG680339">
    <property type="protein sequence ID" value="EER06855.1"/>
    <property type="molecule type" value="Genomic_DNA"/>
</dbReference>
<keyword evidence="2" id="KW-1185">Reference proteome</keyword>
<dbReference type="RefSeq" id="XP_002775039.1">
    <property type="nucleotide sequence ID" value="XM_002774993.1"/>
</dbReference>
<evidence type="ECO:0000313" key="2">
    <source>
        <dbReference type="Proteomes" id="UP000007800"/>
    </source>
</evidence>
<name>C5L8Z7_PERM5</name>
<dbReference type="AlphaFoldDB" id="C5L8Z7"/>